<name>A0A392S634_9FABA</name>
<reference evidence="2 3" key="1">
    <citation type="journal article" date="2018" name="Front. Plant Sci.">
        <title>Red Clover (Trifolium pratense) and Zigzag Clover (T. medium) - A Picture of Genomic Similarities and Differences.</title>
        <authorList>
            <person name="Dluhosova J."/>
            <person name="Istvanek J."/>
            <person name="Nedelnik J."/>
            <person name="Repkova J."/>
        </authorList>
    </citation>
    <scope>NUCLEOTIDE SEQUENCE [LARGE SCALE GENOMIC DNA]</scope>
    <source>
        <strain evidence="3">cv. 10/8</strain>
        <tissue evidence="2">Leaf</tissue>
    </source>
</reference>
<organism evidence="2 3">
    <name type="scientific">Trifolium medium</name>
    <dbReference type="NCBI Taxonomy" id="97028"/>
    <lineage>
        <taxon>Eukaryota</taxon>
        <taxon>Viridiplantae</taxon>
        <taxon>Streptophyta</taxon>
        <taxon>Embryophyta</taxon>
        <taxon>Tracheophyta</taxon>
        <taxon>Spermatophyta</taxon>
        <taxon>Magnoliopsida</taxon>
        <taxon>eudicotyledons</taxon>
        <taxon>Gunneridae</taxon>
        <taxon>Pentapetalae</taxon>
        <taxon>rosids</taxon>
        <taxon>fabids</taxon>
        <taxon>Fabales</taxon>
        <taxon>Fabaceae</taxon>
        <taxon>Papilionoideae</taxon>
        <taxon>50 kb inversion clade</taxon>
        <taxon>NPAAA clade</taxon>
        <taxon>Hologalegina</taxon>
        <taxon>IRL clade</taxon>
        <taxon>Trifolieae</taxon>
        <taxon>Trifolium</taxon>
    </lineage>
</organism>
<dbReference type="Proteomes" id="UP000265520">
    <property type="component" value="Unassembled WGS sequence"/>
</dbReference>
<dbReference type="EMBL" id="LXQA010316202">
    <property type="protein sequence ID" value="MCI43355.1"/>
    <property type="molecule type" value="Genomic_DNA"/>
</dbReference>
<protein>
    <recommendedName>
        <fullName evidence="4">Gag-pol polyprotein</fullName>
    </recommendedName>
</protein>
<comment type="caution">
    <text evidence="2">The sequence shown here is derived from an EMBL/GenBank/DDBJ whole genome shotgun (WGS) entry which is preliminary data.</text>
</comment>
<feature type="non-terminal residue" evidence="2">
    <location>
        <position position="74"/>
    </location>
</feature>
<evidence type="ECO:0000313" key="3">
    <source>
        <dbReference type="Proteomes" id="UP000265520"/>
    </source>
</evidence>
<feature type="region of interest" description="Disordered" evidence="1">
    <location>
        <begin position="1"/>
        <end position="74"/>
    </location>
</feature>
<accession>A0A392S634</accession>
<dbReference type="AlphaFoldDB" id="A0A392S634"/>
<evidence type="ECO:0008006" key="4">
    <source>
        <dbReference type="Google" id="ProtNLM"/>
    </source>
</evidence>
<evidence type="ECO:0000313" key="2">
    <source>
        <dbReference type="EMBL" id="MCI43355.1"/>
    </source>
</evidence>
<evidence type="ECO:0000256" key="1">
    <source>
        <dbReference type="SAM" id="MobiDB-lite"/>
    </source>
</evidence>
<proteinExistence type="predicted"/>
<sequence length="74" mass="8000">MESMNVVVDDTGNRKGPDDTPASDIQNDVPVVTKEVESDTEVSSSEQTNAPKKGPSIRVQKNHPIEQVIGNPNQ</sequence>
<keyword evidence="3" id="KW-1185">Reference proteome</keyword>